<sequence length="400" mass="45754">MISKIFTGDMPELMENILNNLNNEIYSLYSGATLHKLDLNIFESLVIEPEIFDSLGENTQFFSHLQSLCLSALPNHEFSVGITTELLIILSDKAAKINTLEIILNAADPELFQALLCVIESQEKLKKFLICSLISIEEFYGIISALESQKNTLQEFIISVPGSCSEEFEVLKNCKNLEILRISYCEDAELLKKLNYKISTLQIIGGSIDASTMVQILEESGTLLQRIFIKEITSGSESIEIWEKSLLEAFMSFCPNITYLDISIIGFSTQLLKLIGNLQKLQFLTLRCDVEDMPKEELKKRVIQFAEILPVTLQYLDFRDTWLKPYIDILLNHCNASLKKLLIYHHDNEKNTKALVEFCKRNRTLNYVGVNKYLKLDDNIRKELETFVTLVPYECIVVDC</sequence>
<dbReference type="Gene3D" id="3.80.10.10">
    <property type="entry name" value="Ribonuclease Inhibitor"/>
    <property type="match status" value="1"/>
</dbReference>
<evidence type="ECO:0000313" key="1">
    <source>
        <dbReference type="EMBL" id="KAF0514777.1"/>
    </source>
</evidence>
<organism evidence="1 2">
    <name type="scientific">Gigaspora margarita</name>
    <dbReference type="NCBI Taxonomy" id="4874"/>
    <lineage>
        <taxon>Eukaryota</taxon>
        <taxon>Fungi</taxon>
        <taxon>Fungi incertae sedis</taxon>
        <taxon>Mucoromycota</taxon>
        <taxon>Glomeromycotina</taxon>
        <taxon>Glomeromycetes</taxon>
        <taxon>Diversisporales</taxon>
        <taxon>Gigasporaceae</taxon>
        <taxon>Gigaspora</taxon>
    </lineage>
</organism>
<name>A0A8H4AN44_GIGMA</name>
<evidence type="ECO:0000313" key="2">
    <source>
        <dbReference type="Proteomes" id="UP000439903"/>
    </source>
</evidence>
<dbReference type="Proteomes" id="UP000439903">
    <property type="component" value="Unassembled WGS sequence"/>
</dbReference>
<protein>
    <submittedName>
        <fullName evidence="1">Uncharacterized protein</fullName>
    </submittedName>
</protein>
<keyword evidence="2" id="KW-1185">Reference proteome</keyword>
<dbReference type="SUPFAM" id="SSF52047">
    <property type="entry name" value="RNI-like"/>
    <property type="match status" value="1"/>
</dbReference>
<accession>A0A8H4AN44</accession>
<dbReference type="AlphaFoldDB" id="A0A8H4AN44"/>
<dbReference type="OrthoDB" id="2319264at2759"/>
<reference evidence="1 2" key="1">
    <citation type="journal article" date="2019" name="Environ. Microbiol.">
        <title>At the nexus of three kingdoms: the genome of the mycorrhizal fungus Gigaspora margarita provides insights into plant, endobacterial and fungal interactions.</title>
        <authorList>
            <person name="Venice F."/>
            <person name="Ghignone S."/>
            <person name="Salvioli di Fossalunga A."/>
            <person name="Amselem J."/>
            <person name="Novero M."/>
            <person name="Xianan X."/>
            <person name="Sedzielewska Toro K."/>
            <person name="Morin E."/>
            <person name="Lipzen A."/>
            <person name="Grigoriev I.V."/>
            <person name="Henrissat B."/>
            <person name="Martin F.M."/>
            <person name="Bonfante P."/>
        </authorList>
    </citation>
    <scope>NUCLEOTIDE SEQUENCE [LARGE SCALE GENOMIC DNA]</scope>
    <source>
        <strain evidence="1 2">BEG34</strain>
    </source>
</reference>
<dbReference type="InterPro" id="IPR032675">
    <property type="entry name" value="LRR_dom_sf"/>
</dbReference>
<proteinExistence type="predicted"/>
<comment type="caution">
    <text evidence="1">The sequence shown here is derived from an EMBL/GenBank/DDBJ whole genome shotgun (WGS) entry which is preliminary data.</text>
</comment>
<gene>
    <name evidence="1" type="ORF">F8M41_017503</name>
</gene>
<dbReference type="EMBL" id="WTPW01000404">
    <property type="protein sequence ID" value="KAF0514777.1"/>
    <property type="molecule type" value="Genomic_DNA"/>
</dbReference>